<feature type="domain" description="DUF1918" evidence="1">
    <location>
        <begin position="1"/>
        <end position="58"/>
    </location>
</feature>
<dbReference type="InterPro" id="IPR015035">
    <property type="entry name" value="DUF1918"/>
</dbReference>
<keyword evidence="3" id="KW-1185">Reference proteome</keyword>
<dbReference type="Pfam" id="PF08940">
    <property type="entry name" value="DUF1918"/>
    <property type="match status" value="1"/>
</dbReference>
<dbReference type="Proteomes" id="UP001165136">
    <property type="component" value="Unassembled WGS sequence"/>
</dbReference>
<evidence type="ECO:0000313" key="3">
    <source>
        <dbReference type="Proteomes" id="UP001165136"/>
    </source>
</evidence>
<reference evidence="2" key="1">
    <citation type="submission" date="2023-03" db="EMBL/GenBank/DDBJ databases">
        <title>Amycolatopsis taiwanensis NBRC 103393.</title>
        <authorList>
            <person name="Ichikawa N."/>
            <person name="Sato H."/>
            <person name="Tonouchi N."/>
        </authorList>
    </citation>
    <scope>NUCLEOTIDE SEQUENCE</scope>
    <source>
        <strain evidence="2">NBRC 103393</strain>
    </source>
</reference>
<organism evidence="2 3">
    <name type="scientific">Amycolatopsis taiwanensis</name>
    <dbReference type="NCBI Taxonomy" id="342230"/>
    <lineage>
        <taxon>Bacteria</taxon>
        <taxon>Bacillati</taxon>
        <taxon>Actinomycetota</taxon>
        <taxon>Actinomycetes</taxon>
        <taxon>Pseudonocardiales</taxon>
        <taxon>Pseudonocardiaceae</taxon>
        <taxon>Amycolatopsis</taxon>
    </lineage>
</organism>
<dbReference type="AlphaFoldDB" id="A0A9W6R6Z7"/>
<sequence length="85" mass="9583">MRAHPGDWIVIKSRSTGKPEQRGRIIEVRSADGSPPYVVHWLTDDRVSFFFPGSDAIVVTPEELAAADARERDRFTTMQRAITGR</sequence>
<dbReference type="SUPFAM" id="SSF50118">
    <property type="entry name" value="Cell growth inhibitor/plasmid maintenance toxic component"/>
    <property type="match status" value="1"/>
</dbReference>
<evidence type="ECO:0000259" key="1">
    <source>
        <dbReference type="Pfam" id="PF08940"/>
    </source>
</evidence>
<comment type="caution">
    <text evidence="2">The sequence shown here is derived from an EMBL/GenBank/DDBJ whole genome shotgun (WGS) entry which is preliminary data.</text>
</comment>
<accession>A0A9W6R6Z7</accession>
<dbReference type="EMBL" id="BSTI01000024">
    <property type="protein sequence ID" value="GLY70556.1"/>
    <property type="molecule type" value="Genomic_DNA"/>
</dbReference>
<evidence type="ECO:0000313" key="2">
    <source>
        <dbReference type="EMBL" id="GLY70556.1"/>
    </source>
</evidence>
<gene>
    <name evidence="2" type="ORF">Atai01_71750</name>
</gene>
<protein>
    <recommendedName>
        <fullName evidence="1">DUF1918 domain-containing protein</fullName>
    </recommendedName>
</protein>
<proteinExistence type="predicted"/>
<dbReference type="Gene3D" id="2.30.30.440">
    <property type="entry name" value="Domain of unknown function DUF1918"/>
    <property type="match status" value="1"/>
</dbReference>
<dbReference type="RefSeq" id="WP_285489704.1">
    <property type="nucleotide sequence ID" value="NZ_BSTI01000024.1"/>
</dbReference>
<name>A0A9W6R6Z7_9PSEU</name>